<reference evidence="1" key="2">
    <citation type="journal article" date="2015" name="Fish Shellfish Immunol.">
        <title>Early steps in the European eel (Anguilla anguilla)-Vibrio vulnificus interaction in the gills: Role of the RtxA13 toxin.</title>
        <authorList>
            <person name="Callol A."/>
            <person name="Pajuelo D."/>
            <person name="Ebbesson L."/>
            <person name="Teles M."/>
            <person name="MacKenzie S."/>
            <person name="Amaro C."/>
        </authorList>
    </citation>
    <scope>NUCLEOTIDE SEQUENCE</scope>
</reference>
<protein>
    <submittedName>
        <fullName evidence="1">Uncharacterized protein</fullName>
    </submittedName>
</protein>
<sequence>MKLCIVVLCFRQ</sequence>
<proteinExistence type="predicted"/>
<reference evidence="1" key="1">
    <citation type="submission" date="2014-11" db="EMBL/GenBank/DDBJ databases">
        <authorList>
            <person name="Amaro Gonzalez C."/>
        </authorList>
    </citation>
    <scope>NUCLEOTIDE SEQUENCE</scope>
</reference>
<organism evidence="1">
    <name type="scientific">Anguilla anguilla</name>
    <name type="common">European freshwater eel</name>
    <name type="synonym">Muraena anguilla</name>
    <dbReference type="NCBI Taxonomy" id="7936"/>
    <lineage>
        <taxon>Eukaryota</taxon>
        <taxon>Metazoa</taxon>
        <taxon>Chordata</taxon>
        <taxon>Craniata</taxon>
        <taxon>Vertebrata</taxon>
        <taxon>Euteleostomi</taxon>
        <taxon>Actinopterygii</taxon>
        <taxon>Neopterygii</taxon>
        <taxon>Teleostei</taxon>
        <taxon>Anguilliformes</taxon>
        <taxon>Anguillidae</taxon>
        <taxon>Anguilla</taxon>
    </lineage>
</organism>
<dbReference type="EMBL" id="GBXM01028227">
    <property type="protein sequence ID" value="JAH80350.1"/>
    <property type="molecule type" value="Transcribed_RNA"/>
</dbReference>
<name>A0A0E9VSP3_ANGAN</name>
<accession>A0A0E9VSP3</accession>
<evidence type="ECO:0000313" key="1">
    <source>
        <dbReference type="EMBL" id="JAH80350.1"/>
    </source>
</evidence>